<protein>
    <recommendedName>
        <fullName evidence="6">Autophagy-related protein</fullName>
    </recommendedName>
</protein>
<dbReference type="GO" id="GO:0016020">
    <property type="term" value="C:membrane"/>
    <property type="evidence" value="ECO:0007669"/>
    <property type="project" value="UniProtKB-SubCell"/>
</dbReference>
<keyword evidence="8" id="KW-1185">Reference proteome</keyword>
<dbReference type="Pfam" id="PF02991">
    <property type="entry name" value="ATG8"/>
    <property type="match status" value="1"/>
</dbReference>
<evidence type="ECO:0000256" key="2">
    <source>
        <dbReference type="ARBA" id="ARBA00007293"/>
    </source>
</evidence>
<comment type="caution">
    <text evidence="7">The sequence shown here is derived from an EMBL/GenBank/DDBJ whole genome shotgun (WGS) entry which is preliminary data.</text>
</comment>
<evidence type="ECO:0000256" key="4">
    <source>
        <dbReference type="ARBA" id="ARBA00023288"/>
    </source>
</evidence>
<dbReference type="PANTHER" id="PTHR10969">
    <property type="entry name" value="MICROTUBULE-ASSOCIATED PROTEINS 1A/1B LIGHT CHAIN 3-RELATED"/>
    <property type="match status" value="1"/>
</dbReference>
<dbReference type="Proteomes" id="UP000695562">
    <property type="component" value="Unassembled WGS sequence"/>
</dbReference>
<reference evidence="7" key="1">
    <citation type="submission" date="2020-01" db="EMBL/GenBank/DDBJ databases">
        <title>Development of genomics and gene disruption for Polysphondylium violaceum indicates a role for the polyketide synthase stlB in stalk morphogenesis.</title>
        <authorList>
            <person name="Narita B."/>
            <person name="Kawabe Y."/>
            <person name="Kin K."/>
            <person name="Saito T."/>
            <person name="Gibbs R."/>
            <person name="Kuspa A."/>
            <person name="Muzny D."/>
            <person name="Queller D."/>
            <person name="Richards S."/>
            <person name="Strassman J."/>
            <person name="Sucgang R."/>
            <person name="Worley K."/>
            <person name="Schaap P."/>
        </authorList>
    </citation>
    <scope>NUCLEOTIDE SEQUENCE</scope>
    <source>
        <strain evidence="7">QSvi11</strain>
    </source>
</reference>
<dbReference type="AlphaFoldDB" id="A0A8J4PUY2"/>
<evidence type="ECO:0000313" key="8">
    <source>
        <dbReference type="Proteomes" id="UP000695562"/>
    </source>
</evidence>
<evidence type="ECO:0000256" key="5">
    <source>
        <dbReference type="PIRSR" id="PIRSR604241-50"/>
    </source>
</evidence>
<accession>A0A8J4PUY2</accession>
<organism evidence="7 8">
    <name type="scientific">Polysphondylium violaceum</name>
    <dbReference type="NCBI Taxonomy" id="133409"/>
    <lineage>
        <taxon>Eukaryota</taxon>
        <taxon>Amoebozoa</taxon>
        <taxon>Evosea</taxon>
        <taxon>Eumycetozoa</taxon>
        <taxon>Dictyostelia</taxon>
        <taxon>Dictyosteliales</taxon>
        <taxon>Dictyosteliaceae</taxon>
        <taxon>Polysphondylium</taxon>
    </lineage>
</organism>
<feature type="lipid moiety-binding region" description="Phosphatidylserine amidated glycine; alternate" evidence="5">
    <location>
        <position position="124"/>
    </location>
</feature>
<dbReference type="EMBL" id="AJWJ01000102">
    <property type="protein sequence ID" value="KAF2075378.1"/>
    <property type="molecule type" value="Genomic_DNA"/>
</dbReference>
<dbReference type="GO" id="GO:0006914">
    <property type="term" value="P:autophagy"/>
    <property type="evidence" value="ECO:0007669"/>
    <property type="project" value="UniProtKB-KW"/>
</dbReference>
<comment type="similarity">
    <text evidence="2 6">Belongs to the ATG8 family.</text>
</comment>
<dbReference type="InterPro" id="IPR029071">
    <property type="entry name" value="Ubiquitin-like_domsf"/>
</dbReference>
<keyword evidence="4 5" id="KW-0449">Lipoprotein</keyword>
<proteinExistence type="inferred from homology"/>
<dbReference type="Gene3D" id="3.10.20.90">
    <property type="entry name" value="Phosphatidylinositol 3-kinase Catalytic Subunit, Chain A, domain 1"/>
    <property type="match status" value="1"/>
</dbReference>
<dbReference type="OrthoDB" id="6738456at2759"/>
<evidence type="ECO:0000256" key="3">
    <source>
        <dbReference type="ARBA" id="ARBA00023136"/>
    </source>
</evidence>
<sequence length="135" mass="15696">MTLLTKSFKQEFSLEKRKSISAKIRNRYKDRLPIIVERAPNSNVPDILKKKFLAPSNMIVQNFIMEIRKHLDTSNQSNEKASIFLFVNKTNLPPSSQLLSNIYDKYKDEDGFMYIVYSGENTFGGLEPLEEEEEL</sequence>
<evidence type="ECO:0000256" key="6">
    <source>
        <dbReference type="RuleBase" id="RU004384"/>
    </source>
</evidence>
<gene>
    <name evidence="7" type="ORF">CYY_003302</name>
</gene>
<keyword evidence="3" id="KW-0472">Membrane</keyword>
<evidence type="ECO:0000313" key="7">
    <source>
        <dbReference type="EMBL" id="KAF2075378.1"/>
    </source>
</evidence>
<name>A0A8J4PUY2_9MYCE</name>
<evidence type="ECO:0000256" key="1">
    <source>
        <dbReference type="ARBA" id="ARBA00004370"/>
    </source>
</evidence>
<dbReference type="InterPro" id="IPR004241">
    <property type="entry name" value="Atg8-like"/>
</dbReference>
<comment type="subcellular location">
    <subcellularLocation>
        <location evidence="1">Membrane</location>
    </subcellularLocation>
</comment>
<dbReference type="SUPFAM" id="SSF54236">
    <property type="entry name" value="Ubiquitin-like"/>
    <property type="match status" value="1"/>
</dbReference>
<keyword evidence="6" id="KW-0072">Autophagy</keyword>